<organism evidence="7 8">
    <name type="scientific">Pectobacterium aquaticum</name>
    <dbReference type="NCBI Taxonomy" id="2204145"/>
    <lineage>
        <taxon>Bacteria</taxon>
        <taxon>Pseudomonadati</taxon>
        <taxon>Pseudomonadota</taxon>
        <taxon>Gammaproteobacteria</taxon>
        <taxon>Enterobacterales</taxon>
        <taxon>Pectobacteriaceae</taxon>
        <taxon>Pectobacterium</taxon>
    </lineage>
</organism>
<keyword evidence="1" id="KW-0436">Ligase</keyword>
<dbReference type="RefSeq" id="WP_116166920.1">
    <property type="nucleotide sequence ID" value="NZ_QHJS02000047.1"/>
</dbReference>
<dbReference type="EMBL" id="QHJW02000027">
    <property type="protein sequence ID" value="RRO07578.1"/>
    <property type="molecule type" value="Genomic_DNA"/>
</dbReference>
<dbReference type="InterPro" id="IPR011761">
    <property type="entry name" value="ATP-grasp"/>
</dbReference>
<dbReference type="InterPro" id="IPR005479">
    <property type="entry name" value="CPAse_ATP-bd"/>
</dbReference>
<name>A0AA93AJX1_9GAMM</name>
<evidence type="ECO:0000259" key="5">
    <source>
        <dbReference type="PROSITE" id="PS50975"/>
    </source>
</evidence>
<dbReference type="InterPro" id="IPR011095">
    <property type="entry name" value="Dala_Dala_lig_C"/>
</dbReference>
<dbReference type="InterPro" id="IPR013815">
    <property type="entry name" value="ATP_grasp_subdomain_1"/>
</dbReference>
<dbReference type="Gene3D" id="3.40.50.20">
    <property type="match status" value="1"/>
</dbReference>
<dbReference type="InterPro" id="IPR052032">
    <property type="entry name" value="ATP-dep_AA_Ligase"/>
</dbReference>
<dbReference type="PANTHER" id="PTHR43585:SF2">
    <property type="entry name" value="ATP-GRASP ENZYME FSQD"/>
    <property type="match status" value="1"/>
</dbReference>
<dbReference type="GO" id="GO:0008716">
    <property type="term" value="F:D-alanine-D-alanine ligase activity"/>
    <property type="evidence" value="ECO:0007669"/>
    <property type="project" value="InterPro"/>
</dbReference>
<sequence length="394" mass="44264">MEKIDILLLDAGFSSTPILQSIMKLGFKTGVCGSKLADPGHLLADKSFPINYSIEDDVMQVVQNESILHLLPGVTDVSYLTAARIAEKLGLPGFDPVYVNDILFKKDLFRRYALSKGFPVPAAVEKLSEVNQLRYPILVKPADAYSGRGIAKILSSSELEQAYAIAESESASGNVVLEEFKEGSLHSHSAFIRDGKIVCEFFVDEYCTIYQYQVNSSCISVNLSEVITDNVSDCIQMIITDLSLCDGVLHTQFITNGVDFWLIELTRRCPGDLYSQLIQYSTDIPYSTWFSMPFLGMKIPFGEKRPALKRYILRHTISITNPTIFYSIEHYTPPCRVIETVVLKRCGETLNAAPFERAAIVFAECDSEKKLREYAPILKNYWGVKNVQEKRNEN</sequence>
<dbReference type="EMBL" id="QHJS02000047">
    <property type="protein sequence ID" value="RRO16488.1"/>
    <property type="molecule type" value="Genomic_DNA"/>
</dbReference>
<feature type="domain" description="ATP-grasp" evidence="5">
    <location>
        <begin position="110"/>
        <end position="295"/>
    </location>
</feature>
<keyword evidence="2 4" id="KW-0547">Nucleotide-binding</keyword>
<evidence type="ECO:0000256" key="4">
    <source>
        <dbReference type="PROSITE-ProRule" id="PRU00409"/>
    </source>
</evidence>
<evidence type="ECO:0000313" key="6">
    <source>
        <dbReference type="EMBL" id="RRO07578.1"/>
    </source>
</evidence>
<dbReference type="GO" id="GO:0046872">
    <property type="term" value="F:metal ion binding"/>
    <property type="evidence" value="ECO:0007669"/>
    <property type="project" value="InterPro"/>
</dbReference>
<evidence type="ECO:0000256" key="1">
    <source>
        <dbReference type="ARBA" id="ARBA00022598"/>
    </source>
</evidence>
<dbReference type="Gene3D" id="3.30.1490.20">
    <property type="entry name" value="ATP-grasp fold, A domain"/>
    <property type="match status" value="1"/>
</dbReference>
<evidence type="ECO:0000313" key="8">
    <source>
        <dbReference type="Proteomes" id="UP000256540"/>
    </source>
</evidence>
<keyword evidence="3 4" id="KW-0067">ATP-binding</keyword>
<dbReference type="AlphaFoldDB" id="A0AA93AJX1"/>
<dbReference type="Gene3D" id="3.30.470.20">
    <property type="entry name" value="ATP-grasp fold, B domain"/>
    <property type="match status" value="1"/>
</dbReference>
<dbReference type="Proteomes" id="UP000256817">
    <property type="component" value="Unassembled WGS sequence"/>
</dbReference>
<dbReference type="Proteomes" id="UP000256540">
    <property type="component" value="Unassembled WGS sequence"/>
</dbReference>
<reference evidence="8 9" key="1">
    <citation type="submission" date="2018-11" db="EMBL/GenBank/DDBJ databases">
        <title>Draft genome sequences of proposed Pectobacterium aquaticum sp. nov. isolated in France from fresh water.</title>
        <authorList>
            <person name="Pedron J."/>
            <person name="Barny M.A."/>
        </authorList>
    </citation>
    <scope>NUCLEOTIDE SEQUENCE [LARGE SCALE GENOMIC DNA]</scope>
    <source>
        <strain evidence="7 8">A127-S21-F16</strain>
        <strain evidence="6 9">A35-S23-M15</strain>
    </source>
</reference>
<evidence type="ECO:0000313" key="9">
    <source>
        <dbReference type="Proteomes" id="UP000256817"/>
    </source>
</evidence>
<dbReference type="GO" id="GO:0005524">
    <property type="term" value="F:ATP binding"/>
    <property type="evidence" value="ECO:0007669"/>
    <property type="project" value="UniProtKB-UniRule"/>
</dbReference>
<evidence type="ECO:0000313" key="7">
    <source>
        <dbReference type="EMBL" id="RRO16488.1"/>
    </source>
</evidence>
<dbReference type="PROSITE" id="PS00866">
    <property type="entry name" value="CPSASE_1"/>
    <property type="match status" value="1"/>
</dbReference>
<evidence type="ECO:0000256" key="2">
    <source>
        <dbReference type="ARBA" id="ARBA00022741"/>
    </source>
</evidence>
<dbReference type="PANTHER" id="PTHR43585">
    <property type="entry name" value="FUMIPYRROLE BIOSYNTHESIS PROTEIN C"/>
    <property type="match status" value="1"/>
</dbReference>
<dbReference type="PROSITE" id="PS50975">
    <property type="entry name" value="ATP_GRASP"/>
    <property type="match status" value="1"/>
</dbReference>
<accession>A0AA93AJX1</accession>
<keyword evidence="9" id="KW-1185">Reference proteome</keyword>
<evidence type="ECO:0000256" key="3">
    <source>
        <dbReference type="ARBA" id="ARBA00022840"/>
    </source>
</evidence>
<comment type="caution">
    <text evidence="7">The sequence shown here is derived from an EMBL/GenBank/DDBJ whole genome shotgun (WGS) entry which is preliminary data.</text>
</comment>
<dbReference type="SUPFAM" id="SSF56059">
    <property type="entry name" value="Glutathione synthetase ATP-binding domain-like"/>
    <property type="match status" value="1"/>
</dbReference>
<gene>
    <name evidence="7" type="ORF">DMB84_015375</name>
    <name evidence="6" type="ORF">DMB85_012600</name>
</gene>
<protein>
    <submittedName>
        <fullName evidence="7">Carbamoyl-phosphate synthase small subunit</fullName>
    </submittedName>
</protein>
<dbReference type="Pfam" id="PF07478">
    <property type="entry name" value="Dala_Dala_lig_C"/>
    <property type="match status" value="1"/>
</dbReference>
<proteinExistence type="predicted"/>